<dbReference type="InterPro" id="IPR010985">
    <property type="entry name" value="Ribbon_hlx_hlx"/>
</dbReference>
<protein>
    <recommendedName>
        <fullName evidence="4">Ribbon-helix-helix protein CopG domain-containing protein</fullName>
    </recommendedName>
</protein>
<dbReference type="AlphaFoldDB" id="A0A0S7BJW9"/>
<dbReference type="GO" id="GO:0006355">
    <property type="term" value="P:regulation of DNA-templated transcription"/>
    <property type="evidence" value="ECO:0007669"/>
    <property type="project" value="InterPro"/>
</dbReference>
<dbReference type="EMBL" id="DF967972">
    <property type="protein sequence ID" value="GAP14899.1"/>
    <property type="molecule type" value="Genomic_DNA"/>
</dbReference>
<keyword evidence="3" id="KW-1185">Reference proteome</keyword>
<organism evidence="2">
    <name type="scientific">Longilinea arvoryzae</name>
    <dbReference type="NCBI Taxonomy" id="360412"/>
    <lineage>
        <taxon>Bacteria</taxon>
        <taxon>Bacillati</taxon>
        <taxon>Chloroflexota</taxon>
        <taxon>Anaerolineae</taxon>
        <taxon>Anaerolineales</taxon>
        <taxon>Anaerolineaceae</taxon>
        <taxon>Longilinea</taxon>
    </lineage>
</organism>
<reference evidence="2" key="1">
    <citation type="submission" date="2015-07" db="EMBL/GenBank/DDBJ databases">
        <title>Draft Genome Sequences of Anaerolinea thermolimosa IMO-1, Bellilinea caldifistulae GOMI-1, Leptolinea tardivitalis YMTK-2, Levilinea saccharolytica KIBI-1,Longilinea arvoryzae KOME-1, Previously Described as Members of the Anaerolineaceae (Chloroflexi).</title>
        <authorList>
            <person name="Sekiguchi Y."/>
            <person name="Ohashi A."/>
            <person name="Matsuura N."/>
            <person name="Tourlousse M.D."/>
        </authorList>
    </citation>
    <scope>NUCLEOTIDE SEQUENCE [LARGE SCALE GENOMIC DNA]</scope>
    <source>
        <strain evidence="2">KOME-1</strain>
    </source>
</reference>
<proteinExistence type="predicted"/>
<gene>
    <name evidence="2" type="ORF">LARV_02678</name>
</gene>
<name>A0A0S7BJW9_9CHLR</name>
<dbReference type="STRING" id="360412.LARV_02678"/>
<sequence>MPEGFIQTNINLTVEDARFLDQMMSVDGYDNRSAFIRGLIRQEYARRYSRPNSLVTVADALRTSAGDALRTPAGETQSTAQPAATAEAE</sequence>
<evidence type="ECO:0000256" key="1">
    <source>
        <dbReference type="SAM" id="MobiDB-lite"/>
    </source>
</evidence>
<dbReference type="Proteomes" id="UP000055060">
    <property type="component" value="Unassembled WGS sequence"/>
</dbReference>
<feature type="region of interest" description="Disordered" evidence="1">
    <location>
        <begin position="66"/>
        <end position="89"/>
    </location>
</feature>
<dbReference type="Gene3D" id="1.10.1220.10">
    <property type="entry name" value="Met repressor-like"/>
    <property type="match status" value="1"/>
</dbReference>
<evidence type="ECO:0000313" key="2">
    <source>
        <dbReference type="EMBL" id="GAP14899.1"/>
    </source>
</evidence>
<accession>A0A0S7BJW9</accession>
<dbReference type="SUPFAM" id="SSF47598">
    <property type="entry name" value="Ribbon-helix-helix"/>
    <property type="match status" value="1"/>
</dbReference>
<evidence type="ECO:0000313" key="3">
    <source>
        <dbReference type="Proteomes" id="UP000055060"/>
    </source>
</evidence>
<evidence type="ECO:0008006" key="4">
    <source>
        <dbReference type="Google" id="ProtNLM"/>
    </source>
</evidence>
<dbReference type="InterPro" id="IPR013321">
    <property type="entry name" value="Arc_rbn_hlx_hlx"/>
</dbReference>